<sequence>MSLPGMLAIGIMVGFFVMCGIRMAPSYFEYLTVRDIVTKVATEFEPTTDTIADIRRRIASTFNTNQIYGLKPGDVEIFRKEGRTYINANYEARIPVMGRIDAVIRFDDLEMEAGRAPAP</sequence>
<dbReference type="AlphaFoldDB" id="A0A2N5Y4T2"/>
<keyword evidence="1" id="KW-1133">Transmembrane helix</keyword>
<evidence type="ECO:0000313" key="3">
    <source>
        <dbReference type="Proteomes" id="UP000234845"/>
    </source>
</evidence>
<keyword evidence="3" id="KW-1185">Reference proteome</keyword>
<name>A0A2N5Y4T2_9GAMM</name>
<dbReference type="OrthoDB" id="5734946at2"/>
<evidence type="ECO:0000256" key="1">
    <source>
        <dbReference type="SAM" id="Phobius"/>
    </source>
</evidence>
<accession>A0A2N5Y4T2</accession>
<protein>
    <submittedName>
        <fullName evidence="2">DUF4845 domain-containing protein</fullName>
    </submittedName>
</protein>
<feature type="transmembrane region" description="Helical" evidence="1">
    <location>
        <begin position="6"/>
        <end position="24"/>
    </location>
</feature>
<gene>
    <name evidence="2" type="ORF">CWI75_07010</name>
</gene>
<dbReference type="InterPro" id="IPR032314">
    <property type="entry name" value="DUF4845"/>
</dbReference>
<keyword evidence="1" id="KW-0812">Transmembrane</keyword>
<organism evidence="2 3">
    <name type="scientific">Kineobactrum sediminis</name>
    <dbReference type="NCBI Taxonomy" id="1905677"/>
    <lineage>
        <taxon>Bacteria</taxon>
        <taxon>Pseudomonadati</taxon>
        <taxon>Pseudomonadota</taxon>
        <taxon>Gammaproteobacteria</taxon>
        <taxon>Cellvibrionales</taxon>
        <taxon>Halieaceae</taxon>
        <taxon>Kineobactrum</taxon>
    </lineage>
</organism>
<proteinExistence type="predicted"/>
<keyword evidence="1" id="KW-0472">Membrane</keyword>
<evidence type="ECO:0000313" key="2">
    <source>
        <dbReference type="EMBL" id="PLW83413.1"/>
    </source>
</evidence>
<dbReference type="Proteomes" id="UP000234845">
    <property type="component" value="Unassembled WGS sequence"/>
</dbReference>
<dbReference type="Pfam" id="PF16137">
    <property type="entry name" value="DUF4845"/>
    <property type="match status" value="1"/>
</dbReference>
<reference evidence="3" key="1">
    <citation type="submission" date="2017-11" db="EMBL/GenBank/DDBJ databases">
        <title>The draft genome sequence of Chromatocurvus sp. F02.</title>
        <authorList>
            <person name="Du Z.-J."/>
            <person name="Chang Y.-Q."/>
        </authorList>
    </citation>
    <scope>NUCLEOTIDE SEQUENCE [LARGE SCALE GENOMIC DNA]</scope>
    <source>
        <strain evidence="3">F02</strain>
    </source>
</reference>
<dbReference type="EMBL" id="PKLZ01000003">
    <property type="protein sequence ID" value="PLW83413.1"/>
    <property type="molecule type" value="Genomic_DNA"/>
</dbReference>
<comment type="caution">
    <text evidence="2">The sequence shown here is derived from an EMBL/GenBank/DDBJ whole genome shotgun (WGS) entry which is preliminary data.</text>
</comment>